<name>A0A7W4YZ37_9HYPH</name>
<protein>
    <submittedName>
        <fullName evidence="1">CRISPR/Cas system-associated exonuclease Cas4 (RecB family)</fullName>
    </submittedName>
</protein>
<gene>
    <name evidence="1" type="ORF">FHR70_003734</name>
</gene>
<dbReference type="GO" id="GO:0004527">
    <property type="term" value="F:exonuclease activity"/>
    <property type="evidence" value="ECO:0007669"/>
    <property type="project" value="UniProtKB-KW"/>
</dbReference>
<evidence type="ECO:0000313" key="1">
    <source>
        <dbReference type="EMBL" id="MBB3020648.1"/>
    </source>
</evidence>
<keyword evidence="1" id="KW-0540">Nuclease</keyword>
<keyword evidence="1" id="KW-0269">Exonuclease</keyword>
<dbReference type="AlphaFoldDB" id="A0A7W4YZ37"/>
<sequence>MAVEVITPAENYRLTTMDAVRAEAGTAAEGLGDAAIEALIDQASGQVAVYCRRVFARETVEETIDDGSGTIILARTPVVEIETINGAAFTGSGCRIDKGAGIIRPASRVHIWSGRASPVVVVYTAGYALPEEDDRNLPVNVERATALVAATMLGNRQRDILVKSESVEGIGRTDYWMPGQGSFLNHPEAERLLAPFVMPTLA</sequence>
<reference evidence="1 2" key="1">
    <citation type="submission" date="2020-08" db="EMBL/GenBank/DDBJ databases">
        <title>The Agave Microbiome: Exploring the role of microbial communities in plant adaptations to desert environments.</title>
        <authorList>
            <person name="Partida-Martinez L.P."/>
        </authorList>
    </citation>
    <scope>NUCLEOTIDE SEQUENCE [LARGE SCALE GENOMIC DNA]</scope>
    <source>
        <strain evidence="1 2">AT3.9</strain>
    </source>
</reference>
<dbReference type="Proteomes" id="UP000532010">
    <property type="component" value="Unassembled WGS sequence"/>
</dbReference>
<dbReference type="EMBL" id="JACHWB010000005">
    <property type="protein sequence ID" value="MBB3020648.1"/>
    <property type="molecule type" value="Genomic_DNA"/>
</dbReference>
<dbReference type="RefSeq" id="WP_183452841.1">
    <property type="nucleotide sequence ID" value="NZ_JACHWB010000005.1"/>
</dbReference>
<accession>A0A7W4YZ37</accession>
<evidence type="ECO:0000313" key="2">
    <source>
        <dbReference type="Proteomes" id="UP000532010"/>
    </source>
</evidence>
<keyword evidence="2" id="KW-1185">Reference proteome</keyword>
<proteinExistence type="predicted"/>
<keyword evidence="1" id="KW-0378">Hydrolase</keyword>
<organism evidence="1 2">
    <name type="scientific">Microvirga lupini</name>
    <dbReference type="NCBI Taxonomy" id="420324"/>
    <lineage>
        <taxon>Bacteria</taxon>
        <taxon>Pseudomonadati</taxon>
        <taxon>Pseudomonadota</taxon>
        <taxon>Alphaproteobacteria</taxon>
        <taxon>Hyphomicrobiales</taxon>
        <taxon>Methylobacteriaceae</taxon>
        <taxon>Microvirga</taxon>
    </lineage>
</organism>
<comment type="caution">
    <text evidence="1">The sequence shown here is derived from an EMBL/GenBank/DDBJ whole genome shotgun (WGS) entry which is preliminary data.</text>
</comment>